<feature type="transmembrane region" description="Helical" evidence="1">
    <location>
        <begin position="227"/>
        <end position="251"/>
    </location>
</feature>
<feature type="transmembrane region" description="Helical" evidence="1">
    <location>
        <begin position="49"/>
        <end position="68"/>
    </location>
</feature>
<feature type="transmembrane region" description="Helical" evidence="1">
    <location>
        <begin position="102"/>
        <end position="121"/>
    </location>
</feature>
<dbReference type="RefSeq" id="WP_410031750.1">
    <property type="nucleotide sequence ID" value="NZ_JBGMEI010000013.1"/>
</dbReference>
<feature type="transmembrane region" description="Helical" evidence="1">
    <location>
        <begin position="155"/>
        <end position="177"/>
    </location>
</feature>
<protein>
    <recommendedName>
        <fullName evidence="4">DUF2232 domain-containing protein</fullName>
    </recommendedName>
</protein>
<accession>A0ABW9MBF2</accession>
<feature type="transmembrane region" description="Helical" evidence="1">
    <location>
        <begin position="263"/>
        <end position="284"/>
    </location>
</feature>
<keyword evidence="1" id="KW-0812">Transmembrane</keyword>
<reference evidence="2 3" key="1">
    <citation type="journal article" date="2025" name="Anaerobe">
        <title>Description of Anaerococcus kampingiae sp. nov., Anaerococcus groningensis sp. nov., Anaerococcus martiniensis sp. nov., and Anaerococcus cruorum sp. nov., isolated from human clinical specimens.</title>
        <authorList>
            <person name="Boiten K.E."/>
            <person name="Meijer J."/>
            <person name="van Wezel E.M."/>
            <person name="Veloo A.C.M."/>
        </authorList>
    </citation>
    <scope>NUCLEOTIDE SEQUENCE [LARGE SCALE GENOMIC DNA]</scope>
    <source>
        <strain evidence="2 3">ENR0831</strain>
    </source>
</reference>
<organism evidence="2 3">
    <name type="scientific">Anaerococcus martiniensis</name>
    <dbReference type="NCBI Taxonomy" id="3115615"/>
    <lineage>
        <taxon>Bacteria</taxon>
        <taxon>Bacillati</taxon>
        <taxon>Bacillota</taxon>
        <taxon>Tissierellia</taxon>
        <taxon>Tissierellales</taxon>
        <taxon>Peptoniphilaceae</taxon>
        <taxon>Anaerococcus</taxon>
    </lineage>
</organism>
<evidence type="ECO:0000313" key="2">
    <source>
        <dbReference type="EMBL" id="MFO3666106.1"/>
    </source>
</evidence>
<dbReference type="EMBL" id="JBGMEI010000013">
    <property type="protein sequence ID" value="MFO3666106.1"/>
    <property type="molecule type" value="Genomic_DNA"/>
</dbReference>
<feature type="transmembrane region" description="Helical" evidence="1">
    <location>
        <begin position="203"/>
        <end position="221"/>
    </location>
</feature>
<keyword evidence="3" id="KW-1185">Reference proteome</keyword>
<proteinExistence type="predicted"/>
<evidence type="ECO:0008006" key="4">
    <source>
        <dbReference type="Google" id="ProtNLM"/>
    </source>
</evidence>
<feature type="transmembrane region" description="Helical" evidence="1">
    <location>
        <begin position="74"/>
        <end position="90"/>
    </location>
</feature>
<dbReference type="Proteomes" id="UP001637996">
    <property type="component" value="Unassembled WGS sequence"/>
</dbReference>
<name>A0ABW9MBF2_9FIRM</name>
<keyword evidence="1" id="KW-1133">Transmembrane helix</keyword>
<evidence type="ECO:0000256" key="1">
    <source>
        <dbReference type="SAM" id="Phobius"/>
    </source>
</evidence>
<keyword evidence="1" id="KW-0472">Membrane</keyword>
<sequence>MDISKNINKIVNILFYICLVSILTITAGDSFLLLASIPIIFSAIGLDKGISEFLIVFASSFLIGLIFGDFKQNILFFIPILLLSLIQIGLVKSNLSDKDQIFINFALASLLFIGIYKYQMINENITITDMANEMKEVFSTNLEYDIPENIYELSFALYPSILAGLAIIYSLFSLKIVRNFLAYKNKGEDIKHLNTIRLSKKDFICLIAIALVIYFILSFAINVPANYIFANIIGIFAILLILNGILTYDYLTMRKAGALSRSMRWFFIIIFFYFFMFIFILLGISDIFIDFRKKIRRIDEK</sequence>
<gene>
    <name evidence="2" type="ORF">ACCQ41_07620</name>
</gene>
<comment type="caution">
    <text evidence="2">The sequence shown here is derived from an EMBL/GenBank/DDBJ whole genome shotgun (WGS) entry which is preliminary data.</text>
</comment>
<feature type="transmembrane region" description="Helical" evidence="1">
    <location>
        <begin position="13"/>
        <end position="37"/>
    </location>
</feature>
<evidence type="ECO:0000313" key="3">
    <source>
        <dbReference type="Proteomes" id="UP001637996"/>
    </source>
</evidence>